<sequence length="312" mass="34828">MTNSGNKRSNLKRNDIEKAGLRPRGIVVSGDNLIITDYITRKVRVYNRHDGILLSASYQLDAEPHGLCCITNSKICVALYNGTVELISLEGRGVIKDGRKINVKTFFDYCHGVATCMHKIVVSGVKGNMLRWCVMSSQDETVGRVYNVSEGRLSYLTTNNNMIYISCFAGHCSSANAVYAFDIMNPDLPLFRYQNAELSAPCGITVDNKGVLFLCNTDTIHQMTNRCELMAIYKGIPHNPVGIFCYLGTIYVAMKNIVIAYKPQSPQQQGRKQEAVKLTMEHISRDLEKLQLKENRRGQTSIVARQTSGSVQ</sequence>
<reference evidence="1" key="3">
    <citation type="submission" date="2023-05" db="EMBL/GenBank/DDBJ databases">
        <authorList>
            <person name="Smith C.H."/>
        </authorList>
    </citation>
    <scope>NUCLEOTIDE SEQUENCE</scope>
    <source>
        <strain evidence="1">CHS0354</strain>
        <tissue evidence="1">Mantle</tissue>
    </source>
</reference>
<accession>A0AAE0TJR3</accession>
<dbReference type="InterPro" id="IPR011042">
    <property type="entry name" value="6-blade_b-propeller_TolB-like"/>
</dbReference>
<gene>
    <name evidence="1" type="ORF">CHS0354_016478</name>
</gene>
<reference evidence="1" key="2">
    <citation type="journal article" date="2021" name="Genome Biol. Evol.">
        <title>Developing a high-quality reference genome for a parasitic bivalve with doubly uniparental inheritance (Bivalvia: Unionida).</title>
        <authorList>
            <person name="Smith C.H."/>
        </authorList>
    </citation>
    <scope>NUCLEOTIDE SEQUENCE</scope>
    <source>
        <strain evidence="1">CHS0354</strain>
        <tissue evidence="1">Mantle</tissue>
    </source>
</reference>
<reference evidence="1" key="1">
    <citation type="journal article" date="2021" name="Genome Biol. Evol.">
        <title>A High-Quality Reference Genome for a Parasitic Bivalve with Doubly Uniparental Inheritance (Bivalvia: Unionida).</title>
        <authorList>
            <person name="Smith C.H."/>
        </authorList>
    </citation>
    <scope>NUCLEOTIDE SEQUENCE</scope>
    <source>
        <strain evidence="1">CHS0354</strain>
    </source>
</reference>
<dbReference type="Gene3D" id="2.120.10.30">
    <property type="entry name" value="TolB, C-terminal domain"/>
    <property type="match status" value="1"/>
</dbReference>
<keyword evidence="2" id="KW-1185">Reference proteome</keyword>
<dbReference type="EMBL" id="JAEAOA010001017">
    <property type="protein sequence ID" value="KAK3611546.1"/>
    <property type="molecule type" value="Genomic_DNA"/>
</dbReference>
<organism evidence="1 2">
    <name type="scientific">Potamilus streckersoni</name>
    <dbReference type="NCBI Taxonomy" id="2493646"/>
    <lineage>
        <taxon>Eukaryota</taxon>
        <taxon>Metazoa</taxon>
        <taxon>Spiralia</taxon>
        <taxon>Lophotrochozoa</taxon>
        <taxon>Mollusca</taxon>
        <taxon>Bivalvia</taxon>
        <taxon>Autobranchia</taxon>
        <taxon>Heteroconchia</taxon>
        <taxon>Palaeoheterodonta</taxon>
        <taxon>Unionida</taxon>
        <taxon>Unionoidea</taxon>
        <taxon>Unionidae</taxon>
        <taxon>Ambleminae</taxon>
        <taxon>Lampsilini</taxon>
        <taxon>Potamilus</taxon>
    </lineage>
</organism>
<name>A0AAE0TJR3_9BIVA</name>
<dbReference type="Proteomes" id="UP001195483">
    <property type="component" value="Unassembled WGS sequence"/>
</dbReference>
<comment type="caution">
    <text evidence="1">The sequence shown here is derived from an EMBL/GenBank/DDBJ whole genome shotgun (WGS) entry which is preliminary data.</text>
</comment>
<dbReference type="SUPFAM" id="SSF101898">
    <property type="entry name" value="NHL repeat"/>
    <property type="match status" value="1"/>
</dbReference>
<evidence type="ECO:0000313" key="1">
    <source>
        <dbReference type="EMBL" id="KAK3611546.1"/>
    </source>
</evidence>
<protein>
    <submittedName>
        <fullName evidence="1">Uncharacterized protein</fullName>
    </submittedName>
</protein>
<dbReference type="AlphaFoldDB" id="A0AAE0TJR3"/>
<proteinExistence type="predicted"/>
<evidence type="ECO:0000313" key="2">
    <source>
        <dbReference type="Proteomes" id="UP001195483"/>
    </source>
</evidence>